<feature type="chain" id="PRO_5015775805" evidence="8">
    <location>
        <begin position="25"/>
        <end position="364"/>
    </location>
</feature>
<dbReference type="CDD" id="cd01837">
    <property type="entry name" value="SGNH_plant_lipase_like"/>
    <property type="match status" value="1"/>
</dbReference>
<keyword evidence="6" id="KW-0442">Lipid degradation</keyword>
<dbReference type="InterPro" id="IPR035669">
    <property type="entry name" value="SGNH_plant_lipase-like"/>
</dbReference>
<dbReference type="InterPro" id="IPR001087">
    <property type="entry name" value="GDSL"/>
</dbReference>
<dbReference type="GO" id="GO:0016788">
    <property type="term" value="F:hydrolase activity, acting on ester bonds"/>
    <property type="evidence" value="ECO:0007669"/>
    <property type="project" value="InterPro"/>
</dbReference>
<keyword evidence="3" id="KW-0964">Secreted</keyword>
<evidence type="ECO:0000256" key="2">
    <source>
        <dbReference type="ARBA" id="ARBA00008668"/>
    </source>
</evidence>
<comment type="caution">
    <text evidence="9">The sequence shown here is derived from an EMBL/GenBank/DDBJ whole genome shotgun (WGS) entry which is preliminary data.</text>
</comment>
<dbReference type="PANTHER" id="PTHR45650">
    <property type="entry name" value="GDSL-LIKE LIPASE/ACYLHYDROLASE-RELATED"/>
    <property type="match status" value="1"/>
</dbReference>
<evidence type="ECO:0000256" key="8">
    <source>
        <dbReference type="SAM" id="SignalP"/>
    </source>
</evidence>
<dbReference type="InterPro" id="IPR036514">
    <property type="entry name" value="SGNH_hydro_sf"/>
</dbReference>
<evidence type="ECO:0000256" key="5">
    <source>
        <dbReference type="ARBA" id="ARBA00022801"/>
    </source>
</evidence>
<sequence length="364" mass="40635">MACVHKIFLVILFYSVFLQTCVIAKHQVPCYFIFGDSLVDHGNNNRLVTLAKAVYLPHGIDYSSGPTGRFCNGRTMADFYAEYLGFSSHIPPFASSNGSNILRGLNYASAAAGIRSETGHHLGDRITFDQQLKNHQMTMSSIEETLGGSHLASAYLKKCFYHVGFGSNDYLNNYFIPAVYETSSMLTVEDFTNDLIQQYSSQIMTLYNYGARKVALHGLGPVGCTPYEMSRHSSNDSCVEYINTAVQLFNLKLKLLVDEFNSDPSLQDAKFTYLNLYDLSMEAIKHPSAFGLKVVNNACCGTGLHNGALTCLSFEVPCTDRNTYLFWDAYHSTETANKIAARRTYRAEKPSDAHPVDIYHLVRL</sequence>
<evidence type="ECO:0000256" key="3">
    <source>
        <dbReference type="ARBA" id="ARBA00022525"/>
    </source>
</evidence>
<keyword evidence="7" id="KW-0443">Lipid metabolism</keyword>
<evidence type="ECO:0000256" key="4">
    <source>
        <dbReference type="ARBA" id="ARBA00022729"/>
    </source>
</evidence>
<dbReference type="AlphaFoldDB" id="A0A2U1LGQ1"/>
<comment type="similarity">
    <text evidence="2">Belongs to the 'GDSL' lipolytic enzyme family.</text>
</comment>
<evidence type="ECO:0000313" key="10">
    <source>
        <dbReference type="Proteomes" id="UP000245207"/>
    </source>
</evidence>
<dbReference type="GO" id="GO:0016042">
    <property type="term" value="P:lipid catabolic process"/>
    <property type="evidence" value="ECO:0007669"/>
    <property type="project" value="UniProtKB-KW"/>
</dbReference>
<dbReference type="PANTHER" id="PTHR45650:SF73">
    <property type="entry name" value="SGNH HYDROLASE-TYPE ESTERASE DOMAIN-CONTAINING PROTEIN-RELATED"/>
    <property type="match status" value="1"/>
</dbReference>
<keyword evidence="5" id="KW-0378">Hydrolase</keyword>
<dbReference type="InterPro" id="IPR051238">
    <property type="entry name" value="GDSL_esterase/lipase"/>
</dbReference>
<comment type="subcellular location">
    <subcellularLocation>
        <location evidence="1">Secreted</location>
    </subcellularLocation>
</comment>
<evidence type="ECO:0000256" key="1">
    <source>
        <dbReference type="ARBA" id="ARBA00004613"/>
    </source>
</evidence>
<dbReference type="Gene3D" id="3.40.50.1110">
    <property type="entry name" value="SGNH hydrolase"/>
    <property type="match status" value="1"/>
</dbReference>
<dbReference type="STRING" id="35608.A0A2U1LGQ1"/>
<protein>
    <submittedName>
        <fullName evidence="9">Lipase, GDSL</fullName>
    </submittedName>
</protein>
<keyword evidence="4 8" id="KW-0732">Signal</keyword>
<dbReference type="OrthoDB" id="1600564at2759"/>
<organism evidence="9 10">
    <name type="scientific">Artemisia annua</name>
    <name type="common">Sweet wormwood</name>
    <dbReference type="NCBI Taxonomy" id="35608"/>
    <lineage>
        <taxon>Eukaryota</taxon>
        <taxon>Viridiplantae</taxon>
        <taxon>Streptophyta</taxon>
        <taxon>Embryophyta</taxon>
        <taxon>Tracheophyta</taxon>
        <taxon>Spermatophyta</taxon>
        <taxon>Magnoliopsida</taxon>
        <taxon>eudicotyledons</taxon>
        <taxon>Gunneridae</taxon>
        <taxon>Pentapetalae</taxon>
        <taxon>asterids</taxon>
        <taxon>campanulids</taxon>
        <taxon>Asterales</taxon>
        <taxon>Asteraceae</taxon>
        <taxon>Asteroideae</taxon>
        <taxon>Anthemideae</taxon>
        <taxon>Artemisiinae</taxon>
        <taxon>Artemisia</taxon>
    </lineage>
</organism>
<feature type="signal peptide" evidence="8">
    <location>
        <begin position="1"/>
        <end position="24"/>
    </location>
</feature>
<accession>A0A2U1LGQ1</accession>
<dbReference type="GO" id="GO:0005576">
    <property type="term" value="C:extracellular region"/>
    <property type="evidence" value="ECO:0007669"/>
    <property type="project" value="UniProtKB-SubCell"/>
</dbReference>
<evidence type="ECO:0000256" key="7">
    <source>
        <dbReference type="ARBA" id="ARBA00023098"/>
    </source>
</evidence>
<dbReference type="Pfam" id="PF00657">
    <property type="entry name" value="Lipase_GDSL"/>
    <property type="match status" value="1"/>
</dbReference>
<evidence type="ECO:0000256" key="6">
    <source>
        <dbReference type="ARBA" id="ARBA00022963"/>
    </source>
</evidence>
<name>A0A2U1LGQ1_ARTAN</name>
<reference evidence="9 10" key="1">
    <citation type="journal article" date="2018" name="Mol. Plant">
        <title>The genome of Artemisia annua provides insight into the evolution of Asteraceae family and artemisinin biosynthesis.</title>
        <authorList>
            <person name="Shen Q."/>
            <person name="Zhang L."/>
            <person name="Liao Z."/>
            <person name="Wang S."/>
            <person name="Yan T."/>
            <person name="Shi P."/>
            <person name="Liu M."/>
            <person name="Fu X."/>
            <person name="Pan Q."/>
            <person name="Wang Y."/>
            <person name="Lv Z."/>
            <person name="Lu X."/>
            <person name="Zhang F."/>
            <person name="Jiang W."/>
            <person name="Ma Y."/>
            <person name="Chen M."/>
            <person name="Hao X."/>
            <person name="Li L."/>
            <person name="Tang Y."/>
            <person name="Lv G."/>
            <person name="Zhou Y."/>
            <person name="Sun X."/>
            <person name="Brodelius P.E."/>
            <person name="Rose J.K.C."/>
            <person name="Tang K."/>
        </authorList>
    </citation>
    <scope>NUCLEOTIDE SEQUENCE [LARGE SCALE GENOMIC DNA]</scope>
    <source>
        <strain evidence="10">cv. Huhao1</strain>
        <tissue evidence="9">Leaf</tissue>
    </source>
</reference>
<proteinExistence type="inferred from homology"/>
<dbReference type="EMBL" id="PKPP01009475">
    <property type="protein sequence ID" value="PWA48177.1"/>
    <property type="molecule type" value="Genomic_DNA"/>
</dbReference>
<evidence type="ECO:0000313" key="9">
    <source>
        <dbReference type="EMBL" id="PWA48177.1"/>
    </source>
</evidence>
<gene>
    <name evidence="9" type="ORF">CTI12_AA493600</name>
</gene>
<keyword evidence="10" id="KW-1185">Reference proteome</keyword>
<dbReference type="Proteomes" id="UP000245207">
    <property type="component" value="Unassembled WGS sequence"/>
</dbReference>